<dbReference type="Gene3D" id="1.20.1260.10">
    <property type="match status" value="1"/>
</dbReference>
<sequence>MKNNNQAAEILNDLVQINNDRIEGYEKAIHNLKSEDQDLKTLFVSMIDESRKCKMALSNELNVFKSKTEDSSTTSGKLYRAWMDVKAAFTGHDRKSVLENCEFGEDAAQKAYNDAAKDEDLPAHLKTLILEQKSTLRKSHDKIKQLRDQQA</sequence>
<comment type="caution">
    <text evidence="2">The sequence shown here is derived from an EMBL/GenBank/DDBJ whole genome shotgun (WGS) entry which is preliminary data.</text>
</comment>
<dbReference type="InterPro" id="IPR019052">
    <property type="entry name" value="DUF2383"/>
</dbReference>
<dbReference type="Proteomes" id="UP000321927">
    <property type="component" value="Unassembled WGS sequence"/>
</dbReference>
<keyword evidence="5" id="KW-1185">Reference proteome</keyword>
<feature type="domain" description="DUF2383" evidence="1">
    <location>
        <begin position="7"/>
        <end position="117"/>
    </location>
</feature>
<evidence type="ECO:0000313" key="4">
    <source>
        <dbReference type="Proteomes" id="UP000249115"/>
    </source>
</evidence>
<dbReference type="Proteomes" id="UP000249115">
    <property type="component" value="Unassembled WGS sequence"/>
</dbReference>
<reference evidence="2 4" key="1">
    <citation type="submission" date="2018-06" db="EMBL/GenBank/DDBJ databases">
        <title>Genomic Encyclopedia of Archaeal and Bacterial Type Strains, Phase II (KMG-II): from individual species to whole genera.</title>
        <authorList>
            <person name="Goeker M."/>
        </authorList>
    </citation>
    <scope>NUCLEOTIDE SEQUENCE [LARGE SCALE GENOMIC DNA]</scope>
    <source>
        <strain evidence="2 4">DSM 22686</strain>
    </source>
</reference>
<dbReference type="EMBL" id="VORV01000011">
    <property type="protein sequence ID" value="TXD76459.1"/>
    <property type="molecule type" value="Genomic_DNA"/>
</dbReference>
<protein>
    <submittedName>
        <fullName evidence="3">PA2169 family four-helix-bundle protein</fullName>
    </submittedName>
    <submittedName>
        <fullName evidence="2">Uncharacterized protein (TIGR02284 family)</fullName>
    </submittedName>
</protein>
<accession>A0A2W7SS99</accession>
<dbReference type="Pfam" id="PF09537">
    <property type="entry name" value="DUF2383"/>
    <property type="match status" value="1"/>
</dbReference>
<gene>
    <name evidence="3" type="ORF">ESW18_15730</name>
    <name evidence="2" type="ORF">LV84_03236</name>
</gene>
<reference evidence="3 5" key="2">
    <citation type="submission" date="2019-08" db="EMBL/GenBank/DDBJ databases">
        <title>Genome of Algoriphagus ratkowskyi IC026.</title>
        <authorList>
            <person name="Bowman J.P."/>
        </authorList>
    </citation>
    <scope>NUCLEOTIDE SEQUENCE [LARGE SCALE GENOMIC DNA]</scope>
    <source>
        <strain evidence="3 5">IC026</strain>
    </source>
</reference>
<dbReference type="InterPro" id="IPR011971">
    <property type="entry name" value="CHP02284"/>
</dbReference>
<evidence type="ECO:0000313" key="3">
    <source>
        <dbReference type="EMBL" id="TXD76459.1"/>
    </source>
</evidence>
<name>A0A2W7SS99_9BACT</name>
<dbReference type="AlphaFoldDB" id="A0A2W7SS99"/>
<proteinExistence type="predicted"/>
<evidence type="ECO:0000313" key="5">
    <source>
        <dbReference type="Proteomes" id="UP000321927"/>
    </source>
</evidence>
<dbReference type="InterPro" id="IPR009078">
    <property type="entry name" value="Ferritin-like_SF"/>
</dbReference>
<dbReference type="SUPFAM" id="SSF47240">
    <property type="entry name" value="Ferritin-like"/>
    <property type="match status" value="1"/>
</dbReference>
<dbReference type="PIRSF" id="PIRSF029477">
    <property type="entry name" value="UCP029477"/>
    <property type="match status" value="1"/>
</dbReference>
<dbReference type="NCBIfam" id="TIGR02284">
    <property type="entry name" value="PA2169 family four-helix-bundle protein"/>
    <property type="match status" value="1"/>
</dbReference>
<dbReference type="OrthoDB" id="282393at2"/>
<evidence type="ECO:0000313" key="2">
    <source>
        <dbReference type="EMBL" id="PZX53512.1"/>
    </source>
</evidence>
<dbReference type="EMBL" id="QKZU01000012">
    <property type="protein sequence ID" value="PZX53512.1"/>
    <property type="molecule type" value="Genomic_DNA"/>
</dbReference>
<organism evidence="2 4">
    <name type="scientific">Algoriphagus ratkowskyi</name>
    <dbReference type="NCBI Taxonomy" id="57028"/>
    <lineage>
        <taxon>Bacteria</taxon>
        <taxon>Pseudomonadati</taxon>
        <taxon>Bacteroidota</taxon>
        <taxon>Cytophagia</taxon>
        <taxon>Cytophagales</taxon>
        <taxon>Cyclobacteriaceae</taxon>
        <taxon>Algoriphagus</taxon>
    </lineage>
</organism>
<dbReference type="RefSeq" id="WP_086502511.1">
    <property type="nucleotide sequence ID" value="NZ_MSSV01000016.1"/>
</dbReference>
<dbReference type="InterPro" id="IPR012347">
    <property type="entry name" value="Ferritin-like"/>
</dbReference>
<evidence type="ECO:0000259" key="1">
    <source>
        <dbReference type="Pfam" id="PF09537"/>
    </source>
</evidence>
<dbReference type="InterPro" id="IPR016920">
    <property type="entry name" value="UCP029477"/>
</dbReference>